<feature type="compositionally biased region" description="Basic and acidic residues" evidence="1">
    <location>
        <begin position="511"/>
        <end position="523"/>
    </location>
</feature>
<dbReference type="PANTHER" id="PTHR33913:SF1">
    <property type="entry name" value="DRBM DOMAIN-CONTAINING PROTEIN"/>
    <property type="match status" value="1"/>
</dbReference>
<evidence type="ECO:0000259" key="2">
    <source>
        <dbReference type="Pfam" id="PF25500"/>
    </source>
</evidence>
<evidence type="ECO:0000256" key="1">
    <source>
        <dbReference type="SAM" id="MobiDB-lite"/>
    </source>
</evidence>
<reference evidence="4 5" key="1">
    <citation type="journal article" date="2024" name="G3 (Bethesda)">
        <title>Genome assembly of Hibiscus sabdariffa L. provides insights into metabolisms of medicinal natural products.</title>
        <authorList>
            <person name="Kim T."/>
        </authorList>
    </citation>
    <scope>NUCLEOTIDE SEQUENCE [LARGE SCALE GENOMIC DNA]</scope>
    <source>
        <strain evidence="4">TK-2024</strain>
        <tissue evidence="4">Old leaves</tissue>
    </source>
</reference>
<gene>
    <name evidence="4" type="ORF">V6N11_029716</name>
</gene>
<evidence type="ECO:0000259" key="3">
    <source>
        <dbReference type="Pfam" id="PF25502"/>
    </source>
</evidence>
<evidence type="ECO:0000313" key="5">
    <source>
        <dbReference type="Proteomes" id="UP001396334"/>
    </source>
</evidence>
<dbReference type="PANTHER" id="PTHR33913">
    <property type="entry name" value="ALEURONE LAYER MORPHOGENESIS PROTEIN"/>
    <property type="match status" value="1"/>
</dbReference>
<keyword evidence="5" id="KW-1185">Reference proteome</keyword>
<feature type="region of interest" description="Disordered" evidence="1">
    <location>
        <begin position="503"/>
        <end position="526"/>
    </location>
</feature>
<feature type="domain" description="DUF7913" evidence="2">
    <location>
        <begin position="6"/>
        <end position="118"/>
    </location>
</feature>
<name>A0ABR2P7L8_9ROSI</name>
<proteinExistence type="predicted"/>
<accession>A0ABR2P7L8</accession>
<dbReference type="EMBL" id="JBBPBN010000078">
    <property type="protein sequence ID" value="KAK8984401.1"/>
    <property type="molecule type" value="Genomic_DNA"/>
</dbReference>
<feature type="domain" description="DUF7915" evidence="3">
    <location>
        <begin position="156"/>
        <end position="305"/>
    </location>
</feature>
<dbReference type="InterPro" id="IPR057235">
    <property type="entry name" value="DUF7913"/>
</dbReference>
<evidence type="ECO:0008006" key="6">
    <source>
        <dbReference type="Google" id="ProtNLM"/>
    </source>
</evidence>
<dbReference type="InterPro" id="IPR057237">
    <property type="entry name" value="DUF7915"/>
</dbReference>
<dbReference type="Pfam" id="PF25500">
    <property type="entry name" value="DUF7913"/>
    <property type="match status" value="1"/>
</dbReference>
<organism evidence="4 5">
    <name type="scientific">Hibiscus sabdariffa</name>
    <name type="common">roselle</name>
    <dbReference type="NCBI Taxonomy" id="183260"/>
    <lineage>
        <taxon>Eukaryota</taxon>
        <taxon>Viridiplantae</taxon>
        <taxon>Streptophyta</taxon>
        <taxon>Embryophyta</taxon>
        <taxon>Tracheophyta</taxon>
        <taxon>Spermatophyta</taxon>
        <taxon>Magnoliopsida</taxon>
        <taxon>eudicotyledons</taxon>
        <taxon>Gunneridae</taxon>
        <taxon>Pentapetalae</taxon>
        <taxon>rosids</taxon>
        <taxon>malvids</taxon>
        <taxon>Malvales</taxon>
        <taxon>Malvaceae</taxon>
        <taxon>Malvoideae</taxon>
        <taxon>Hibiscus</taxon>
    </lineage>
</organism>
<dbReference type="Pfam" id="PF25502">
    <property type="entry name" value="DUF7915"/>
    <property type="match status" value="1"/>
</dbReference>
<dbReference type="Proteomes" id="UP001396334">
    <property type="component" value="Unassembled WGS sequence"/>
</dbReference>
<evidence type="ECO:0000313" key="4">
    <source>
        <dbReference type="EMBL" id="KAK8984401.1"/>
    </source>
</evidence>
<comment type="caution">
    <text evidence="4">The sequence shown here is derived from an EMBL/GenBank/DDBJ whole genome shotgun (WGS) entry which is preliminary data.</text>
</comment>
<sequence length="826" mass="92369">MSISNVCPTEDAVQAFLELLVDPMLPRKSILESPDKPEAVAKQVHAVVLLYNYYHRRRHPNLEFLDFEPFCKLALLLKPTLKPHMKFMLRTDNIEVVDLEKQLSLTEKAIQDACDISRMHASINVPSAKGLPVSKVSVLLIDKTKKNCTLLNGGITQGVNSLIEKDVNETCPSLDGSIKVKQLNKRKRNSNKCLRDELDADECRFQQLAFSAVKEATKDGISQSDLTIIESHVVCSLSKVKTATRFYMMQCAREAKARWIPIKDVIESLQGPLLKKNSSSWVPSPVVQYFHLLPYARIISQWYSRDVVPISFEEPDYVQEVLNVNGFEMIEDLCEPEVEKNRNRNPFDSGIVEASRNSSCAESEKLNEKNEHCMNDFFDDIGGPSWPMDVGNHSIVHFEKKSASETVVERAQHDSQLKKINSHAEYKLNGRTDIAKFDAVNSAVRNKLNQLKDQIVTDGKAASNIRPGQDGISVGNHTPNIFESSSKFSAKLQKTIDSGIVEAPRNSSCAESEKRNEENEHCMNDFFDDTDGPSWTMDVDNHSTVHFEKKSASETLAERVQHDSQLKKISSHAECGLDGRTDIAKFDVVNSTVRNNLNQLKDQVVTNGKAASNIRPGQDGISAGNHTPVACESSSKFSAKLQNAIASKESILSETALRVLHGKRDKLVLQLRNIGDEIAQYDKQMQTILNGGEDDLELKIDLIIEGCNDAVRENQLLASQGYEDQAQTFPLKKIRPRMVCDQLDFDRKREMINIFLIEQELDGICKDKNLTLPTYHVFPSDGGYQAKVTVKGTGFESLSVGNAYPKPHEARSSAASKLLAKLIDHV</sequence>
<protein>
    <recommendedName>
        <fullName evidence="6">DRBM domain-containing protein</fullName>
    </recommendedName>
</protein>